<comment type="function">
    <text evidence="18">Serine protease that shows proteolytic activity against a non-specific substrate beta-casein. Promotes or induces cell death either by direct binding to and inhibition of BIRC proteins (also called inhibitor of apoptosis proteins, IAPs), leading to an increase in caspase activity, or by a BIRC inhibition-independent, caspase-independent and serine protease activity-dependent mechanism. Can antagonize antiapoptotic activity of th/Diap1 by directly inducing the degradation of th/Diap1.</text>
</comment>
<dbReference type="AlphaFoldDB" id="A0A1W4WVI6"/>
<evidence type="ECO:0000256" key="2">
    <source>
        <dbReference type="ARBA" id="ARBA00004304"/>
    </source>
</evidence>
<evidence type="ECO:0000313" key="20">
    <source>
        <dbReference type="Proteomes" id="UP000192223"/>
    </source>
</evidence>
<dbReference type="SUPFAM" id="SSF50494">
    <property type="entry name" value="Trypsin-like serine proteases"/>
    <property type="match status" value="1"/>
</dbReference>
<dbReference type="GO" id="GO:0005758">
    <property type="term" value="C:mitochondrial intermembrane space"/>
    <property type="evidence" value="ECO:0007669"/>
    <property type="project" value="UniProtKB-SubCell"/>
</dbReference>
<dbReference type="OrthoDB" id="4217619at2759"/>
<keyword evidence="8 19" id="KW-0812">Transmembrane</keyword>
<evidence type="ECO:0000256" key="9">
    <source>
        <dbReference type="ARBA" id="ARBA00022703"/>
    </source>
</evidence>
<evidence type="ECO:0000256" key="19">
    <source>
        <dbReference type="SAM" id="Phobius"/>
    </source>
</evidence>
<keyword evidence="15 19" id="KW-0472">Membrane</keyword>
<dbReference type="Gene3D" id="2.40.10.120">
    <property type="match status" value="1"/>
</dbReference>
<comment type="catalytic activity">
    <reaction evidence="1">
        <text>Cleavage of non-polar aliphatic amino-acids at the P1 position, with a preference for Val, Ile and Met. At the P2 and P3 positions, Arg is selected most strongly with a secondary preference for other hydrophilic residues.</text>
        <dbReference type="EC" id="3.4.21.108"/>
    </reaction>
</comment>
<keyword evidence="10" id="KW-0378">Hydrolase</keyword>
<evidence type="ECO:0000256" key="8">
    <source>
        <dbReference type="ARBA" id="ARBA00022692"/>
    </source>
</evidence>
<dbReference type="GO" id="GO:0006915">
    <property type="term" value="P:apoptotic process"/>
    <property type="evidence" value="ECO:0007669"/>
    <property type="project" value="UniProtKB-KW"/>
</dbReference>
<protein>
    <recommendedName>
        <fullName evidence="6">Serine protease HTRA2, mitochondrial</fullName>
        <ecNumber evidence="5">3.4.21.108</ecNumber>
    </recommendedName>
    <alternativeName>
        <fullName evidence="17">High temperature requirement protein A2</fullName>
    </alternativeName>
</protein>
<evidence type="ECO:0000256" key="15">
    <source>
        <dbReference type="ARBA" id="ARBA00023136"/>
    </source>
</evidence>
<dbReference type="Proteomes" id="UP000192223">
    <property type="component" value="Unplaced"/>
</dbReference>
<comment type="similarity">
    <text evidence="4">Belongs to the peptidase S1C family.</text>
</comment>
<evidence type="ECO:0000256" key="14">
    <source>
        <dbReference type="ARBA" id="ARBA00023128"/>
    </source>
</evidence>
<evidence type="ECO:0000256" key="17">
    <source>
        <dbReference type="ARBA" id="ARBA00029644"/>
    </source>
</evidence>
<dbReference type="PRINTS" id="PR00834">
    <property type="entry name" value="PROTEASES2C"/>
</dbReference>
<proteinExistence type="inferred from homology"/>
<evidence type="ECO:0000256" key="4">
    <source>
        <dbReference type="ARBA" id="ARBA00010541"/>
    </source>
</evidence>
<dbReference type="Pfam" id="PF13365">
    <property type="entry name" value="Trypsin_2"/>
    <property type="match status" value="1"/>
</dbReference>
<reference evidence="21" key="1">
    <citation type="submission" date="2025-08" db="UniProtKB">
        <authorList>
            <consortium name="RefSeq"/>
        </authorList>
    </citation>
    <scope>IDENTIFICATION</scope>
    <source>
        <tissue evidence="21">Entire body</tissue>
    </source>
</reference>
<dbReference type="FunFam" id="2.40.10.120:FF:000004">
    <property type="entry name" value="Serine protease HTRA2, mitochondrial"/>
    <property type="match status" value="1"/>
</dbReference>
<dbReference type="GO" id="GO:0043065">
    <property type="term" value="P:positive regulation of apoptotic process"/>
    <property type="evidence" value="ECO:0007669"/>
    <property type="project" value="TreeGrafter"/>
</dbReference>
<dbReference type="KEGG" id="apln:108736222"/>
<evidence type="ECO:0000256" key="13">
    <source>
        <dbReference type="ARBA" id="ARBA00022989"/>
    </source>
</evidence>
<dbReference type="EC" id="3.4.21.108" evidence="5"/>
<evidence type="ECO:0000256" key="18">
    <source>
        <dbReference type="ARBA" id="ARBA00035606"/>
    </source>
</evidence>
<evidence type="ECO:0000256" key="11">
    <source>
        <dbReference type="ARBA" id="ARBA00022825"/>
    </source>
</evidence>
<dbReference type="InterPro" id="IPR009003">
    <property type="entry name" value="Peptidase_S1_PA"/>
</dbReference>
<dbReference type="GO" id="GO:0004252">
    <property type="term" value="F:serine-type endopeptidase activity"/>
    <property type="evidence" value="ECO:0007669"/>
    <property type="project" value="InterPro"/>
</dbReference>
<evidence type="ECO:0000256" key="5">
    <source>
        <dbReference type="ARBA" id="ARBA00013033"/>
    </source>
</evidence>
<keyword evidence="11" id="KW-0720">Serine protease</keyword>
<gene>
    <name evidence="21" type="primary">LOC108736222</name>
</gene>
<dbReference type="GO" id="GO:0006508">
    <property type="term" value="P:proteolysis"/>
    <property type="evidence" value="ECO:0007669"/>
    <property type="project" value="UniProtKB-KW"/>
</dbReference>
<dbReference type="PANTHER" id="PTHR22939:SF129">
    <property type="entry name" value="SERINE PROTEASE HTRA2, MITOCHONDRIAL"/>
    <property type="match status" value="1"/>
</dbReference>
<keyword evidence="13 19" id="KW-1133">Transmembrane helix</keyword>
<name>A0A1W4WVI6_AGRPL</name>
<dbReference type="PANTHER" id="PTHR22939">
    <property type="entry name" value="SERINE PROTEASE FAMILY S1C HTRA-RELATED"/>
    <property type="match status" value="1"/>
</dbReference>
<evidence type="ECO:0000256" key="7">
    <source>
        <dbReference type="ARBA" id="ARBA00022670"/>
    </source>
</evidence>
<dbReference type="GeneID" id="108736222"/>
<evidence type="ECO:0000256" key="3">
    <source>
        <dbReference type="ARBA" id="ARBA00004375"/>
    </source>
</evidence>
<evidence type="ECO:0000256" key="6">
    <source>
        <dbReference type="ARBA" id="ARBA00016929"/>
    </source>
</evidence>
<comment type="subcellular location">
    <subcellularLocation>
        <location evidence="3">Mitochondrion intermembrane space</location>
        <topology evidence="3">Single-pass membrane protein</topology>
    </subcellularLocation>
    <subcellularLocation>
        <location evidence="2">Mitochondrion membrane</location>
        <topology evidence="2">Single-pass membrane protein</topology>
    </subcellularLocation>
</comment>
<dbReference type="InterPro" id="IPR001940">
    <property type="entry name" value="Peptidase_S1C"/>
</dbReference>
<dbReference type="GO" id="GO:0007005">
    <property type="term" value="P:mitochondrion organization"/>
    <property type="evidence" value="ECO:0007669"/>
    <property type="project" value="UniProtKB-ARBA"/>
</dbReference>
<dbReference type="InParanoid" id="A0A1W4WVI6"/>
<organism evidence="20 21">
    <name type="scientific">Agrilus planipennis</name>
    <name type="common">Emerald ash borer</name>
    <name type="synonym">Agrilus marcopoli</name>
    <dbReference type="NCBI Taxonomy" id="224129"/>
    <lineage>
        <taxon>Eukaryota</taxon>
        <taxon>Metazoa</taxon>
        <taxon>Ecdysozoa</taxon>
        <taxon>Arthropoda</taxon>
        <taxon>Hexapoda</taxon>
        <taxon>Insecta</taxon>
        <taxon>Pterygota</taxon>
        <taxon>Neoptera</taxon>
        <taxon>Endopterygota</taxon>
        <taxon>Coleoptera</taxon>
        <taxon>Polyphaga</taxon>
        <taxon>Elateriformia</taxon>
        <taxon>Buprestoidea</taxon>
        <taxon>Buprestidae</taxon>
        <taxon>Agrilinae</taxon>
        <taxon>Agrilus</taxon>
    </lineage>
</organism>
<dbReference type="STRING" id="224129.A0A1W4WVI6"/>
<keyword evidence="16" id="KW-0865">Zymogen</keyword>
<keyword evidence="12" id="KW-0809">Transit peptide</keyword>
<evidence type="ECO:0000256" key="16">
    <source>
        <dbReference type="ARBA" id="ARBA00023145"/>
    </source>
</evidence>
<evidence type="ECO:0000313" key="21">
    <source>
        <dbReference type="RefSeq" id="XP_018324075.1"/>
    </source>
</evidence>
<dbReference type="RefSeq" id="XP_018324075.1">
    <property type="nucleotide sequence ID" value="XM_018468573.1"/>
</dbReference>
<keyword evidence="14" id="KW-0496">Mitochondrion</keyword>
<keyword evidence="20" id="KW-1185">Reference proteome</keyword>
<sequence>MRKFLDSLRKAAVNYWSRVRNLPTSKNELINYCAVGVSCSVLSSIFFWYIKTNADQYSFLFKNNAVYNRISKSSPRETFNFIGSVVKKCVPSVVFVEIKDRKKLDPIFGIPMIVSNGSGFIVRNDGLIITNAHVVMSKPNALITVTTHDGKIYDATVENADLNTDLALLKINPSRSLPVANLGTAKDLSIGEWVVALGNPLSLTHTATVGVVSSVTRSAQELGLSNLSMRYIQTDASITFGNSGGPLVNLEGDVVGINNLRVTAGISFAIPVDYAKDFIDKYSNTKAIPMSSRNMDEKCIGIATFDISTDLVKYLLQEHKLVPEDISHGVYVWKVAPNTPAFVYDKDLLTRQYQQRDF</sequence>
<keyword evidence="7" id="KW-0645">Protease</keyword>
<keyword evidence="9" id="KW-0053">Apoptosis</keyword>
<accession>A0A1W4WVI6</accession>
<evidence type="ECO:0000256" key="1">
    <source>
        <dbReference type="ARBA" id="ARBA00001760"/>
    </source>
</evidence>
<evidence type="ECO:0000256" key="12">
    <source>
        <dbReference type="ARBA" id="ARBA00022946"/>
    </source>
</evidence>
<evidence type="ECO:0000256" key="10">
    <source>
        <dbReference type="ARBA" id="ARBA00022801"/>
    </source>
</evidence>
<dbReference type="GO" id="GO:0031966">
    <property type="term" value="C:mitochondrial membrane"/>
    <property type="evidence" value="ECO:0007669"/>
    <property type="project" value="UniProtKB-SubCell"/>
</dbReference>
<feature type="transmembrane region" description="Helical" evidence="19">
    <location>
        <begin position="29"/>
        <end position="50"/>
    </location>
</feature>